<protein>
    <submittedName>
        <fullName evidence="20">Cadherin 17, LI cadherin (liver-intestine)</fullName>
    </submittedName>
</protein>
<dbReference type="GO" id="GO:0044331">
    <property type="term" value="P:cell-cell adhesion mediated by cadherin"/>
    <property type="evidence" value="ECO:0007669"/>
    <property type="project" value="TreeGrafter"/>
</dbReference>
<feature type="domain" description="Cadherin" evidence="19">
    <location>
        <begin position="507"/>
        <end position="624"/>
    </location>
</feature>
<evidence type="ECO:0000256" key="6">
    <source>
        <dbReference type="ARBA" id="ARBA00022692"/>
    </source>
</evidence>
<dbReference type="GO" id="GO:0005912">
    <property type="term" value="C:adherens junction"/>
    <property type="evidence" value="ECO:0007669"/>
    <property type="project" value="TreeGrafter"/>
</dbReference>
<keyword evidence="5" id="KW-0963">Cytoplasm</keyword>
<dbReference type="KEGG" id="pki:111843802"/>
<name>A0A3B3T0A2_9TELE</name>
<evidence type="ECO:0000259" key="19">
    <source>
        <dbReference type="PROSITE" id="PS50268"/>
    </source>
</evidence>
<evidence type="ECO:0000256" key="7">
    <source>
        <dbReference type="ARBA" id="ARBA00022723"/>
    </source>
</evidence>
<evidence type="ECO:0000256" key="15">
    <source>
        <dbReference type="ARBA" id="ARBA00023180"/>
    </source>
</evidence>
<dbReference type="SUPFAM" id="SSF49313">
    <property type="entry name" value="Cadherin-like"/>
    <property type="match status" value="6"/>
</dbReference>
<evidence type="ECO:0000256" key="1">
    <source>
        <dbReference type="ARBA" id="ARBA00004236"/>
    </source>
</evidence>
<keyword evidence="9" id="KW-0677">Repeat</keyword>
<dbReference type="FunFam" id="2.60.40.60:FF:000095">
    <property type="entry name" value="Cadherin 13"/>
    <property type="match status" value="1"/>
</dbReference>
<evidence type="ECO:0000256" key="17">
    <source>
        <dbReference type="SAM" id="Phobius"/>
    </source>
</evidence>
<dbReference type="GO" id="GO:0000902">
    <property type="term" value="P:cell morphogenesis"/>
    <property type="evidence" value="ECO:0007669"/>
    <property type="project" value="TreeGrafter"/>
</dbReference>
<feature type="signal peptide" evidence="18">
    <location>
        <begin position="1"/>
        <end position="19"/>
    </location>
</feature>
<dbReference type="GO" id="GO:0016477">
    <property type="term" value="P:cell migration"/>
    <property type="evidence" value="ECO:0007669"/>
    <property type="project" value="TreeGrafter"/>
</dbReference>
<dbReference type="PANTHER" id="PTHR24027:SF419">
    <property type="entry name" value="CADHERIN-17"/>
    <property type="match status" value="1"/>
</dbReference>
<feature type="transmembrane region" description="Helical" evidence="17">
    <location>
        <begin position="839"/>
        <end position="860"/>
    </location>
</feature>
<dbReference type="Gene3D" id="2.60.40.60">
    <property type="entry name" value="Cadherins"/>
    <property type="match status" value="7"/>
</dbReference>
<dbReference type="GO" id="GO:0007156">
    <property type="term" value="P:homophilic cell adhesion via plasma membrane adhesion molecules"/>
    <property type="evidence" value="ECO:0007669"/>
    <property type="project" value="InterPro"/>
</dbReference>
<evidence type="ECO:0000313" key="20">
    <source>
        <dbReference type="Ensembl" id="ENSPKIP00000036304.1"/>
    </source>
</evidence>
<dbReference type="InterPro" id="IPR002126">
    <property type="entry name" value="Cadherin-like_dom"/>
</dbReference>
<organism evidence="20 21">
    <name type="scientific">Paramormyrops kingsleyae</name>
    <dbReference type="NCBI Taxonomy" id="1676925"/>
    <lineage>
        <taxon>Eukaryota</taxon>
        <taxon>Metazoa</taxon>
        <taxon>Chordata</taxon>
        <taxon>Craniata</taxon>
        <taxon>Vertebrata</taxon>
        <taxon>Euteleostomi</taxon>
        <taxon>Actinopterygii</taxon>
        <taxon>Neopterygii</taxon>
        <taxon>Teleostei</taxon>
        <taxon>Osteoglossocephala</taxon>
        <taxon>Osteoglossomorpha</taxon>
        <taxon>Osteoglossiformes</taxon>
        <taxon>Mormyridae</taxon>
        <taxon>Paramormyrops</taxon>
    </lineage>
</organism>
<dbReference type="FunFam" id="2.60.40.60:FF:000163">
    <property type="entry name" value="Cadherin 17"/>
    <property type="match status" value="1"/>
</dbReference>
<dbReference type="InterPro" id="IPR039808">
    <property type="entry name" value="Cadherin"/>
</dbReference>
<feature type="chain" id="PRO_5017276199" evidence="18">
    <location>
        <begin position="20"/>
        <end position="881"/>
    </location>
</feature>
<dbReference type="GO" id="GO:0030057">
    <property type="term" value="C:desmosome"/>
    <property type="evidence" value="ECO:0007669"/>
    <property type="project" value="UniProtKB-SubCell"/>
</dbReference>
<dbReference type="PROSITE" id="PS00232">
    <property type="entry name" value="CADHERIN_1"/>
    <property type="match status" value="1"/>
</dbReference>
<dbReference type="GO" id="GO:0045296">
    <property type="term" value="F:cadherin binding"/>
    <property type="evidence" value="ECO:0007669"/>
    <property type="project" value="TreeGrafter"/>
</dbReference>
<dbReference type="Proteomes" id="UP000261540">
    <property type="component" value="Unplaced"/>
</dbReference>
<dbReference type="FunFam" id="2.60.40.60:FF:000011">
    <property type="entry name" value="Cadherin 1"/>
    <property type="match status" value="1"/>
</dbReference>
<evidence type="ECO:0000256" key="3">
    <source>
        <dbReference type="ARBA" id="ARBA00004568"/>
    </source>
</evidence>
<dbReference type="InterPro" id="IPR015919">
    <property type="entry name" value="Cadherin-like_sf"/>
</dbReference>
<evidence type="ECO:0000313" key="21">
    <source>
        <dbReference type="Proteomes" id="UP000261540"/>
    </source>
</evidence>
<dbReference type="GO" id="GO:0007043">
    <property type="term" value="P:cell-cell junction assembly"/>
    <property type="evidence" value="ECO:0007669"/>
    <property type="project" value="TreeGrafter"/>
</dbReference>
<dbReference type="GO" id="GO:0034332">
    <property type="term" value="P:adherens junction organization"/>
    <property type="evidence" value="ECO:0007669"/>
    <property type="project" value="TreeGrafter"/>
</dbReference>
<keyword evidence="14 17" id="KW-0472">Membrane</keyword>
<proteinExistence type="predicted"/>
<dbReference type="FunFam" id="2.60.40.60:FF:000019">
    <property type="entry name" value="Cadherin 2"/>
    <property type="match status" value="1"/>
</dbReference>
<sequence length="881" mass="98505">MAPTAGLLGLTLLFGAVVGLGWEDKAGPLEDKILDVPEGTMEPYPIYQFKSTKPQVTSYRMSGDPDGKFLVSSDGWLYLERALSWSERSHYSLQIEALADSETVDGPYSVTINVIDINNHRPTFNQTEYSGMVREHRAAGLAFMRAFATDLDDPETPNAKLSYSILSQIPDVTKIPLFQIDSVTGEIATTLEGEATLKARDGVMPIGTEDWKSQDILKKKFEEYCSPVKDIPYEFNPFYTCVERSESKRMNPSDSPDYTLIIKVEDLEGKSENALSDHASVSIVVQQNLWFAPKSIRIDENHEGPYPMKIAEVQSNEIGAHYYLSQKERYPSFPFEINEEGHIFVTAALDREEKDMYILVVFARDDLDTDLEEPLEIQVVVEDLNDNKPVCEHLVSQFEVQENEEIGSLIGVLQVYDLDKEKSPNSLLRYEIVDQEPKTPSATMFLIDNFMGKIQLGNSNLQKKEVPEYHLTIKVSDKAGDPTGYSTQCSAVIRVIDINNEIPMFEKNDYGEVTTAEDTELGTTLLSVLATDADDPGTGSSKVVYHIQSGDPDHVFAIDNSETNGQHFGRLYIARPLDFETTSVYTLLIDARNPEPLVKGVEYDNRSTAVVRIQITNVNEPPEFTDDIYEVNVKENVTVGTTLIEMKAEDPEGKDIRFKLEGDERNWLAINPNTGEIKTKAGLDREEVSEYKVRVFAYEKDSPNLQTQRDVNIRLEDVNDNVPKLTATRGFVCANHPQPVILIAEDKDGPPFGQPLTFAMSKKAPNWEIRQTDGTSAKLLLKSAPKEDVTFNIPISIKDNAGLGVPQLFEVRVCNCTQLGYCYIAPAPQEWRLGLPKTIGILAGTLGGVGLLLLIVFYRIRKSDEKKKKAVAQGEGETMLQ</sequence>
<dbReference type="InterPro" id="IPR020894">
    <property type="entry name" value="Cadherin_CS"/>
</dbReference>
<evidence type="ECO:0000256" key="9">
    <source>
        <dbReference type="ARBA" id="ARBA00022737"/>
    </source>
</evidence>
<dbReference type="FunFam" id="2.60.40.60:FF:000068">
    <property type="entry name" value="Desmoglein 1"/>
    <property type="match status" value="1"/>
</dbReference>
<dbReference type="GO" id="GO:0016342">
    <property type="term" value="C:catenin complex"/>
    <property type="evidence" value="ECO:0007669"/>
    <property type="project" value="TreeGrafter"/>
</dbReference>
<keyword evidence="7" id="KW-0479">Metal-binding</keyword>
<dbReference type="PRINTS" id="PR00205">
    <property type="entry name" value="CADHERIN"/>
</dbReference>
<dbReference type="GO" id="GO:0016339">
    <property type="term" value="P:calcium-dependent cell-cell adhesion via plasma membrane cell adhesion molecules"/>
    <property type="evidence" value="ECO:0007669"/>
    <property type="project" value="TreeGrafter"/>
</dbReference>
<evidence type="ECO:0000256" key="18">
    <source>
        <dbReference type="SAM" id="SignalP"/>
    </source>
</evidence>
<evidence type="ECO:0000256" key="10">
    <source>
        <dbReference type="ARBA" id="ARBA00022837"/>
    </source>
</evidence>
<comment type="subcellular location">
    <subcellularLocation>
        <location evidence="3">Cell junction</location>
        <location evidence="3">Desmosome</location>
    </subcellularLocation>
    <subcellularLocation>
        <location evidence="1">Cell membrane</location>
    </subcellularLocation>
    <subcellularLocation>
        <location evidence="2">Cytoplasm</location>
    </subcellularLocation>
</comment>
<dbReference type="GO" id="GO:0005737">
    <property type="term" value="C:cytoplasm"/>
    <property type="evidence" value="ECO:0007669"/>
    <property type="project" value="UniProtKB-SubCell"/>
</dbReference>
<dbReference type="AlphaFoldDB" id="A0A3B3T0A2"/>
<dbReference type="PROSITE" id="PS50268">
    <property type="entry name" value="CADHERIN_2"/>
    <property type="match status" value="6"/>
</dbReference>
<evidence type="ECO:0000256" key="14">
    <source>
        <dbReference type="ARBA" id="ARBA00023136"/>
    </source>
</evidence>
<dbReference type="STRING" id="1676925.ENSPKIP00000036304"/>
<reference evidence="20" key="2">
    <citation type="submission" date="2025-09" db="UniProtKB">
        <authorList>
            <consortium name="Ensembl"/>
        </authorList>
    </citation>
    <scope>IDENTIFICATION</scope>
</reference>
<keyword evidence="13 17" id="KW-1133">Transmembrane helix</keyword>
<dbReference type="OrthoDB" id="9946173at2759"/>
<dbReference type="GO" id="GO:0060027">
    <property type="term" value="P:convergent extension involved in gastrulation"/>
    <property type="evidence" value="ECO:0007669"/>
    <property type="project" value="UniProtKB-ARBA"/>
</dbReference>
<keyword evidence="15" id="KW-0325">Glycoprotein</keyword>
<feature type="domain" description="Cadherin" evidence="19">
    <location>
        <begin position="625"/>
        <end position="725"/>
    </location>
</feature>
<dbReference type="PANTHER" id="PTHR24027">
    <property type="entry name" value="CADHERIN-23"/>
    <property type="match status" value="1"/>
</dbReference>
<keyword evidence="10 16" id="KW-0106">Calcium</keyword>
<evidence type="ECO:0000256" key="13">
    <source>
        <dbReference type="ARBA" id="ARBA00022989"/>
    </source>
</evidence>
<evidence type="ECO:0000256" key="11">
    <source>
        <dbReference type="ARBA" id="ARBA00022889"/>
    </source>
</evidence>
<evidence type="ECO:0000256" key="2">
    <source>
        <dbReference type="ARBA" id="ARBA00004496"/>
    </source>
</evidence>
<feature type="domain" description="Cadherin" evidence="19">
    <location>
        <begin position="59"/>
        <end position="124"/>
    </location>
</feature>
<keyword evidence="6 17" id="KW-0812">Transmembrane</keyword>
<keyword evidence="8 18" id="KW-0732">Signal</keyword>
<dbReference type="CTD" id="1015"/>
<dbReference type="CDD" id="cd11304">
    <property type="entry name" value="Cadherin_repeat"/>
    <property type="match status" value="6"/>
</dbReference>
<feature type="domain" description="Cadherin" evidence="19">
    <location>
        <begin position="125"/>
        <end position="190"/>
    </location>
</feature>
<dbReference type="GO" id="GO:0008013">
    <property type="term" value="F:beta-catenin binding"/>
    <property type="evidence" value="ECO:0007669"/>
    <property type="project" value="TreeGrafter"/>
</dbReference>
<reference evidence="20" key="1">
    <citation type="submission" date="2025-08" db="UniProtKB">
        <authorList>
            <consortium name="Ensembl"/>
        </authorList>
    </citation>
    <scope>IDENTIFICATION</scope>
</reference>
<keyword evidence="4" id="KW-1003">Cell membrane</keyword>
<keyword evidence="21" id="KW-1185">Reference proteome</keyword>
<keyword evidence="11" id="KW-0130">Cell adhesion</keyword>
<feature type="domain" description="Cadherin" evidence="19">
    <location>
        <begin position="335"/>
        <end position="391"/>
    </location>
</feature>
<dbReference type="GeneTree" id="ENSGT00940000157655"/>
<dbReference type="Ensembl" id="ENSPKIT00000017248.1">
    <property type="protein sequence ID" value="ENSPKIP00000036304.1"/>
    <property type="gene ID" value="ENSPKIG00000014915.1"/>
</dbReference>
<dbReference type="SMART" id="SM00112">
    <property type="entry name" value="CA"/>
    <property type="match status" value="6"/>
</dbReference>
<accession>A0A3B3T0A2</accession>
<evidence type="ECO:0000256" key="4">
    <source>
        <dbReference type="ARBA" id="ARBA00022475"/>
    </source>
</evidence>
<evidence type="ECO:0000256" key="5">
    <source>
        <dbReference type="ARBA" id="ARBA00022490"/>
    </source>
</evidence>
<evidence type="ECO:0000256" key="16">
    <source>
        <dbReference type="PROSITE-ProRule" id="PRU00043"/>
    </source>
</evidence>
<evidence type="ECO:0000256" key="8">
    <source>
        <dbReference type="ARBA" id="ARBA00022729"/>
    </source>
</evidence>
<keyword evidence="12" id="KW-0965">Cell junction</keyword>
<dbReference type="GO" id="GO:0005509">
    <property type="term" value="F:calcium ion binding"/>
    <property type="evidence" value="ECO:0007669"/>
    <property type="project" value="UniProtKB-UniRule"/>
</dbReference>
<feature type="domain" description="Cadherin" evidence="19">
    <location>
        <begin position="392"/>
        <end position="505"/>
    </location>
</feature>
<evidence type="ECO:0000256" key="12">
    <source>
        <dbReference type="ARBA" id="ARBA00022949"/>
    </source>
</evidence>
<dbReference type="Pfam" id="PF00028">
    <property type="entry name" value="Cadherin"/>
    <property type="match status" value="4"/>
</dbReference>